<accession>A0A927J1R2</accession>
<gene>
    <name evidence="1" type="ORF">IF651_14790</name>
</gene>
<comment type="caution">
    <text evidence="1">The sequence shown here is derived from an EMBL/GenBank/DDBJ whole genome shotgun (WGS) entry which is preliminary data.</text>
</comment>
<evidence type="ECO:0000313" key="1">
    <source>
        <dbReference type="EMBL" id="MBD8080321.1"/>
    </source>
</evidence>
<evidence type="ECO:0000313" key="2">
    <source>
        <dbReference type="Proteomes" id="UP000610846"/>
    </source>
</evidence>
<dbReference type="EMBL" id="JACYHB010000014">
    <property type="protein sequence ID" value="MBD8080321.1"/>
    <property type="molecule type" value="Genomic_DNA"/>
</dbReference>
<sequence length="80" mass="8198">MATIGRAREAKALLRDELAGSDGVTGVGLSRARRGASEGADVDADDWVLRVNVETSEVHVPGSVAGVDVEVRVVGAISPT</sequence>
<proteinExistence type="predicted"/>
<organism evidence="1 2">
    <name type="scientific">Cellulosimicrobium arenosum</name>
    <dbReference type="NCBI Taxonomy" id="2708133"/>
    <lineage>
        <taxon>Bacteria</taxon>
        <taxon>Bacillati</taxon>
        <taxon>Actinomycetota</taxon>
        <taxon>Actinomycetes</taxon>
        <taxon>Micrococcales</taxon>
        <taxon>Promicromonosporaceae</taxon>
        <taxon>Cellulosimicrobium</taxon>
    </lineage>
</organism>
<name>A0A927J1R2_9MICO</name>
<keyword evidence="2" id="KW-1185">Reference proteome</keyword>
<dbReference type="RefSeq" id="WP_191829906.1">
    <property type="nucleotide sequence ID" value="NZ_JACYHB010000014.1"/>
</dbReference>
<dbReference type="AlphaFoldDB" id="A0A927J1R2"/>
<reference evidence="1" key="2">
    <citation type="submission" date="2020-09" db="EMBL/GenBank/DDBJ databases">
        <authorList>
            <person name="Yu Y."/>
        </authorList>
    </citation>
    <scope>NUCLEOTIDE SEQUENCE</scope>
    <source>
        <strain evidence="1">KCTC 49039</strain>
    </source>
</reference>
<protein>
    <submittedName>
        <fullName evidence="1">Uncharacterized protein</fullName>
    </submittedName>
</protein>
<reference evidence="1" key="1">
    <citation type="journal article" date="2018" name="Curr. Microbiol.">
        <title>Cellulosimicrobium arenosum sp. nov., Isolated from Marine Sediment Sand.</title>
        <authorList>
            <person name="Oh M."/>
            <person name="Kim J.H."/>
            <person name="Yoon J.H."/>
            <person name="Schumann P."/>
            <person name="Kim W."/>
        </authorList>
    </citation>
    <scope>NUCLEOTIDE SEQUENCE</scope>
    <source>
        <strain evidence="1">KCTC 49039</strain>
    </source>
</reference>
<dbReference type="Proteomes" id="UP000610846">
    <property type="component" value="Unassembled WGS sequence"/>
</dbReference>